<evidence type="ECO:0000256" key="1">
    <source>
        <dbReference type="SAM" id="MobiDB-lite"/>
    </source>
</evidence>
<dbReference type="EMBL" id="CAKLBY020000166">
    <property type="protein sequence ID" value="CAK7930366.1"/>
    <property type="molecule type" value="Genomic_DNA"/>
</dbReference>
<proteinExistence type="predicted"/>
<protein>
    <submittedName>
        <fullName evidence="2">Uncharacterized protein</fullName>
    </submittedName>
</protein>
<organism evidence="2 3">
    <name type="scientific">Peronospora matthiolae</name>
    <dbReference type="NCBI Taxonomy" id="2874970"/>
    <lineage>
        <taxon>Eukaryota</taxon>
        <taxon>Sar</taxon>
        <taxon>Stramenopiles</taxon>
        <taxon>Oomycota</taxon>
        <taxon>Peronosporomycetes</taxon>
        <taxon>Peronosporales</taxon>
        <taxon>Peronosporaceae</taxon>
        <taxon>Peronospora</taxon>
    </lineage>
</organism>
<evidence type="ECO:0000313" key="3">
    <source>
        <dbReference type="Proteomes" id="UP001162060"/>
    </source>
</evidence>
<dbReference type="AlphaFoldDB" id="A0AAV1U6K6"/>
<sequence>MEERKMAAAVTERATSRRRDKRTGPAALRSVRQEKQAESEKFVSTAFELDPRNFGKTVCISKRPESQKGVQEEISALQINDVWRVMNAAQAQTPSL</sequence>
<feature type="region of interest" description="Disordered" evidence="1">
    <location>
        <begin position="1"/>
        <end position="35"/>
    </location>
</feature>
<comment type="caution">
    <text evidence="2">The sequence shown here is derived from an EMBL/GenBank/DDBJ whole genome shotgun (WGS) entry which is preliminary data.</text>
</comment>
<dbReference type="Proteomes" id="UP001162060">
    <property type="component" value="Unassembled WGS sequence"/>
</dbReference>
<gene>
    <name evidence="2" type="ORF">PM001_LOCUS15516</name>
</gene>
<reference evidence="2" key="1">
    <citation type="submission" date="2024-01" db="EMBL/GenBank/DDBJ databases">
        <authorList>
            <person name="Webb A."/>
        </authorList>
    </citation>
    <scope>NUCLEOTIDE SEQUENCE</scope>
    <source>
        <strain evidence="2">Pm1</strain>
    </source>
</reference>
<evidence type="ECO:0000313" key="2">
    <source>
        <dbReference type="EMBL" id="CAK7930366.1"/>
    </source>
</evidence>
<name>A0AAV1U6K6_9STRA</name>
<accession>A0AAV1U6K6</accession>